<organism evidence="1 2">
    <name type="scientific">Sphingobacterium mizutaii</name>
    <dbReference type="NCBI Taxonomy" id="1010"/>
    <lineage>
        <taxon>Bacteria</taxon>
        <taxon>Pseudomonadati</taxon>
        <taxon>Bacteroidota</taxon>
        <taxon>Sphingobacteriia</taxon>
        <taxon>Sphingobacteriales</taxon>
        <taxon>Sphingobacteriaceae</taxon>
        <taxon>Sphingobacterium</taxon>
    </lineage>
</organism>
<dbReference type="EMBL" id="LT906468">
    <property type="protein sequence ID" value="SNV51472.1"/>
    <property type="molecule type" value="Genomic_DNA"/>
</dbReference>
<accession>A0AAJ4XE29</accession>
<evidence type="ECO:0000313" key="2">
    <source>
        <dbReference type="Proteomes" id="UP000215355"/>
    </source>
</evidence>
<dbReference type="KEGG" id="smiz:4412673_02407"/>
<dbReference type="SUPFAM" id="SSF56281">
    <property type="entry name" value="Metallo-hydrolase/oxidoreductase"/>
    <property type="match status" value="1"/>
</dbReference>
<name>A0AAJ4XE29_9SPHI</name>
<dbReference type="PANTHER" id="PTHR30619:SF1">
    <property type="entry name" value="RECOMBINATION PROTEIN 2"/>
    <property type="match status" value="1"/>
</dbReference>
<dbReference type="Proteomes" id="UP000215355">
    <property type="component" value="Chromosome 1"/>
</dbReference>
<gene>
    <name evidence="1" type="ORF">SAMEA4412673_02407</name>
</gene>
<proteinExistence type="predicted"/>
<evidence type="ECO:0000313" key="1">
    <source>
        <dbReference type="EMBL" id="SNV51472.1"/>
    </source>
</evidence>
<protein>
    <submittedName>
        <fullName evidence="1">DNA internalization-related competence protein ComEC/Rec2</fullName>
    </submittedName>
</protein>
<reference evidence="1 2" key="1">
    <citation type="submission" date="2017-06" db="EMBL/GenBank/DDBJ databases">
        <authorList>
            <consortium name="Pathogen Informatics"/>
        </authorList>
    </citation>
    <scope>NUCLEOTIDE SEQUENCE [LARGE SCALE GENOMIC DNA]</scope>
    <source>
        <strain evidence="1 2">NCTC12149</strain>
    </source>
</reference>
<dbReference type="PANTHER" id="PTHR30619">
    <property type="entry name" value="DNA INTERNALIZATION/COMPETENCE PROTEIN COMEC/REC2"/>
    <property type="match status" value="1"/>
</dbReference>
<sequence length="404" mass="46709">MDYCLYKSRHPDHILLYIEEYNKYDNTIVVDFFDSNEYETFFRTIELPMPIDEKSSTMFCLVNYKKRKVQENTIYSVKPSVIKKWKESFSSERRNDKSFLFTYNINSEDIEEEIFSLPISLGDFSRNYYTNDNKFLDSFFQLKGDISVTVRNVGQGNWNEIKSDFNVVIVYDCGASMHFLKEDVIKLLENRLLVYQESKPVLFLSHWDKDHYHCLIGMSESEIKKSFSHFVCRDFLPNNTCINLFNKINSAIGSTNVIAIAAEDRSARRGLVRLTNMNKLTDSVVLFNAQKHKNRNMSGLLMLVQSKNKSVILSGDAHYYQLSSDILVNLKTSNSHILVVPHHGGKAGKFIYNKLVAARLDVAVISVGRNSYGHPINKYIEELKKVGFNVQQTNIKNKDITINL</sequence>
<dbReference type="RefSeq" id="WP_093097167.1">
    <property type="nucleotide sequence ID" value="NZ_FNGK01000001.1"/>
</dbReference>
<dbReference type="InterPro" id="IPR036866">
    <property type="entry name" value="RibonucZ/Hydroxyglut_hydro"/>
</dbReference>
<dbReference type="Gene3D" id="3.60.15.10">
    <property type="entry name" value="Ribonuclease Z/Hydroxyacylglutathione hydrolase-like"/>
    <property type="match status" value="1"/>
</dbReference>
<dbReference type="AlphaFoldDB" id="A0AAJ4XE29"/>
<dbReference type="InterPro" id="IPR052159">
    <property type="entry name" value="Competence_DNA_uptake"/>
</dbReference>